<dbReference type="EMBL" id="JBIRRB010000001">
    <property type="protein sequence ID" value="MFI0909374.1"/>
    <property type="molecule type" value="Genomic_DNA"/>
</dbReference>
<organism evidence="2 3">
    <name type="scientific">Streptomyces abikoensis</name>
    <dbReference type="NCBI Taxonomy" id="97398"/>
    <lineage>
        <taxon>Bacteria</taxon>
        <taxon>Bacillati</taxon>
        <taxon>Actinomycetota</taxon>
        <taxon>Actinomycetes</taxon>
        <taxon>Kitasatosporales</taxon>
        <taxon>Streptomycetaceae</taxon>
        <taxon>Streptomyces</taxon>
    </lineage>
</organism>
<evidence type="ECO:0000313" key="3">
    <source>
        <dbReference type="Proteomes" id="UP001611162"/>
    </source>
</evidence>
<proteinExistence type="predicted"/>
<evidence type="ECO:0000256" key="1">
    <source>
        <dbReference type="SAM" id="Phobius"/>
    </source>
</evidence>
<gene>
    <name evidence="2" type="ORF">ACH4TF_02840</name>
</gene>
<accession>A0ABW7SVY9</accession>
<keyword evidence="3" id="KW-1185">Reference proteome</keyword>
<evidence type="ECO:0000313" key="2">
    <source>
        <dbReference type="EMBL" id="MFI0909374.1"/>
    </source>
</evidence>
<dbReference type="Proteomes" id="UP001611162">
    <property type="component" value="Unassembled WGS sequence"/>
</dbReference>
<sequence length="70" mass="7019">MVSPVQENTPDQRPTAASTALAWTQTVILAVCIVTAVVLGFTGPLPLALAVAGAGAAVAGGIQVTVHIRR</sequence>
<name>A0ABW7SVY9_9ACTN</name>
<protein>
    <submittedName>
        <fullName evidence="2">Uncharacterized protein</fullName>
    </submittedName>
</protein>
<comment type="caution">
    <text evidence="2">The sequence shown here is derived from an EMBL/GenBank/DDBJ whole genome shotgun (WGS) entry which is preliminary data.</text>
</comment>
<keyword evidence="1" id="KW-0812">Transmembrane</keyword>
<feature type="transmembrane region" description="Helical" evidence="1">
    <location>
        <begin position="47"/>
        <end position="68"/>
    </location>
</feature>
<keyword evidence="1" id="KW-0472">Membrane</keyword>
<dbReference type="RefSeq" id="WP_397611963.1">
    <property type="nucleotide sequence ID" value="NZ_JBIRRB010000001.1"/>
</dbReference>
<reference evidence="2 3" key="1">
    <citation type="submission" date="2024-10" db="EMBL/GenBank/DDBJ databases">
        <title>The Natural Products Discovery Center: Release of the First 8490 Sequenced Strains for Exploring Actinobacteria Biosynthetic Diversity.</title>
        <authorList>
            <person name="Kalkreuter E."/>
            <person name="Kautsar S.A."/>
            <person name="Yang D."/>
            <person name="Bader C.D."/>
            <person name="Teijaro C.N."/>
            <person name="Fluegel L."/>
            <person name="Davis C.M."/>
            <person name="Simpson J.R."/>
            <person name="Lauterbach L."/>
            <person name="Steele A.D."/>
            <person name="Gui C."/>
            <person name="Meng S."/>
            <person name="Li G."/>
            <person name="Viehrig K."/>
            <person name="Ye F."/>
            <person name="Su P."/>
            <person name="Kiefer A.F."/>
            <person name="Nichols A."/>
            <person name="Cepeda A.J."/>
            <person name="Yan W."/>
            <person name="Fan B."/>
            <person name="Jiang Y."/>
            <person name="Adhikari A."/>
            <person name="Zheng C.-J."/>
            <person name="Schuster L."/>
            <person name="Cowan T.M."/>
            <person name="Smanski M.J."/>
            <person name="Chevrette M.G."/>
            <person name="De Carvalho L.P.S."/>
            <person name="Shen B."/>
        </authorList>
    </citation>
    <scope>NUCLEOTIDE SEQUENCE [LARGE SCALE GENOMIC DNA]</scope>
    <source>
        <strain evidence="2 3">NPDC020979</strain>
    </source>
</reference>
<keyword evidence="1" id="KW-1133">Transmembrane helix</keyword>
<feature type="transmembrane region" description="Helical" evidence="1">
    <location>
        <begin position="20"/>
        <end position="41"/>
    </location>
</feature>